<name>A0AAW8DKP2_9MICC</name>
<dbReference type="Proteomes" id="UP001230951">
    <property type="component" value="Unassembled WGS sequence"/>
</dbReference>
<evidence type="ECO:0000313" key="4">
    <source>
        <dbReference type="Proteomes" id="UP001242995"/>
    </source>
</evidence>
<evidence type="ECO:0000313" key="2">
    <source>
        <dbReference type="EMBL" id="MDQ0182599.1"/>
    </source>
</evidence>
<dbReference type="EMBL" id="JAUSTF010000013">
    <property type="protein sequence ID" value="MDQ0182599.1"/>
    <property type="molecule type" value="Genomic_DNA"/>
</dbReference>
<evidence type="ECO:0008006" key="5">
    <source>
        <dbReference type="Google" id="ProtNLM"/>
    </source>
</evidence>
<protein>
    <recommendedName>
        <fullName evidence="5">GNAT family N-acetyltransferase</fullName>
    </recommendedName>
</protein>
<keyword evidence="3" id="KW-1185">Reference proteome</keyword>
<dbReference type="AlphaFoldDB" id="A0AAW8DKP2"/>
<gene>
    <name evidence="1" type="ORF">J2S90_003908</name>
    <name evidence="2" type="ORF">J2S93_004052</name>
</gene>
<comment type="caution">
    <text evidence="1">The sequence shown here is derived from an EMBL/GenBank/DDBJ whole genome shotgun (WGS) entry which is preliminary data.</text>
</comment>
<evidence type="ECO:0000313" key="1">
    <source>
        <dbReference type="EMBL" id="MDP9906921.1"/>
    </source>
</evidence>
<reference evidence="1 3" key="1">
    <citation type="submission" date="2023-07" db="EMBL/GenBank/DDBJ databases">
        <title>Sorghum-associated microbial communities from plants grown in Nebraska, USA.</title>
        <authorList>
            <person name="Schachtman D."/>
        </authorList>
    </citation>
    <scope>NUCLEOTIDE SEQUENCE</scope>
    <source>
        <strain evidence="1">DS1006</strain>
        <strain evidence="2 3">DS1016</strain>
    </source>
</reference>
<accession>A0AAW8DKP2</accession>
<organism evidence="1 4">
    <name type="scientific">Arthrobacter bambusae</name>
    <dbReference type="NCBI Taxonomy" id="1338426"/>
    <lineage>
        <taxon>Bacteria</taxon>
        <taxon>Bacillati</taxon>
        <taxon>Actinomycetota</taxon>
        <taxon>Actinomycetes</taxon>
        <taxon>Micrococcales</taxon>
        <taxon>Micrococcaceae</taxon>
        <taxon>Arthrobacter</taxon>
    </lineage>
</organism>
<evidence type="ECO:0000313" key="3">
    <source>
        <dbReference type="Proteomes" id="UP001230951"/>
    </source>
</evidence>
<proteinExistence type="predicted"/>
<sequence length="31" mass="3521">MKERLTVTAEDHESWLALAREALDFVGSAHH</sequence>
<dbReference type="EMBL" id="JAUSRG010000015">
    <property type="protein sequence ID" value="MDP9906921.1"/>
    <property type="molecule type" value="Genomic_DNA"/>
</dbReference>
<dbReference type="Proteomes" id="UP001242995">
    <property type="component" value="Unassembled WGS sequence"/>
</dbReference>